<reference evidence="2" key="1">
    <citation type="submission" date="2016-11" db="EMBL/GenBank/DDBJ databases">
        <authorList>
            <person name="Varghese N."/>
            <person name="Submissions S."/>
        </authorList>
    </citation>
    <scope>NUCLEOTIDE SEQUENCE [LARGE SCALE GENOMIC DNA]</scope>
    <source>
        <strain evidence="2">DSM 16990</strain>
    </source>
</reference>
<proteinExistence type="predicted"/>
<gene>
    <name evidence="1" type="ORF">SAMN04488522_104738</name>
</gene>
<dbReference type="EMBL" id="FQUQ01000004">
    <property type="protein sequence ID" value="SHG17462.1"/>
    <property type="molecule type" value="Genomic_DNA"/>
</dbReference>
<evidence type="ECO:0000313" key="1">
    <source>
        <dbReference type="EMBL" id="SHG17462.1"/>
    </source>
</evidence>
<name>A0A1M5HNP9_9SPHI</name>
<accession>A0A1M5HNP9</accession>
<dbReference type="AlphaFoldDB" id="A0A1M5HNP9"/>
<evidence type="ECO:0000313" key="2">
    <source>
        <dbReference type="Proteomes" id="UP000184287"/>
    </source>
</evidence>
<dbReference type="Proteomes" id="UP000184287">
    <property type="component" value="Unassembled WGS sequence"/>
</dbReference>
<protein>
    <submittedName>
        <fullName evidence="1">Uncharacterized protein</fullName>
    </submittedName>
</protein>
<organism evidence="1 2">
    <name type="scientific">Pedobacter caeni</name>
    <dbReference type="NCBI Taxonomy" id="288992"/>
    <lineage>
        <taxon>Bacteria</taxon>
        <taxon>Pseudomonadati</taxon>
        <taxon>Bacteroidota</taxon>
        <taxon>Sphingobacteriia</taxon>
        <taxon>Sphingobacteriales</taxon>
        <taxon>Sphingobacteriaceae</taxon>
        <taxon>Pedobacter</taxon>
    </lineage>
</organism>
<sequence>MVLLAVFALGCKKDKGDDTTVYNWKRELYRGALTKDGPALVGSSEVVIGNNAVYVSTDYVFLTERQKNVQQDSIYKASGRMFAYKYEKAKN</sequence>
<keyword evidence="2" id="KW-1185">Reference proteome</keyword>
<dbReference type="STRING" id="288992.SAMN04488522_104738"/>